<sequence>MSNPIQSWDLATSPDRLKARRSKQGRLVLLAVLTVLTLAWGSAPAQAQFGGFGGPQTDPFSAFYGFFLPRQQALANQPSINRQLNEIAIQRQRRIPTINRDEFGDPFDSFGLEALDRELLMEADPYASRERRTPVLDPTGPASLNTNGRGPLGYFDNSTRYFPNRVQYSNPDISGGEGFGGGRGRGVRGGSFPGVGRGFGS</sequence>
<dbReference type="Proteomes" id="UP000008631">
    <property type="component" value="Chromosome"/>
</dbReference>
<gene>
    <name evidence="2" type="ordered locus">Isop_3623</name>
</gene>
<accession>E8QYJ7</accession>
<dbReference type="AlphaFoldDB" id="E8QYJ7"/>
<reference evidence="2 3" key="2">
    <citation type="journal article" date="2011" name="Stand. Genomic Sci.">
        <title>Complete genome sequence of Isosphaera pallida type strain (IS1B).</title>
        <authorList>
            <consortium name="US DOE Joint Genome Institute (JGI-PGF)"/>
            <person name="Goker M."/>
            <person name="Cleland D."/>
            <person name="Saunders E."/>
            <person name="Lapidus A."/>
            <person name="Nolan M."/>
            <person name="Lucas S."/>
            <person name="Hammon N."/>
            <person name="Deshpande S."/>
            <person name="Cheng J.F."/>
            <person name="Tapia R."/>
            <person name="Han C."/>
            <person name="Goodwin L."/>
            <person name="Pitluck S."/>
            <person name="Liolios K."/>
            <person name="Pagani I."/>
            <person name="Ivanova N."/>
            <person name="Mavromatis K."/>
            <person name="Pati A."/>
            <person name="Chen A."/>
            <person name="Palaniappan K."/>
            <person name="Land M."/>
            <person name="Hauser L."/>
            <person name="Chang Y.J."/>
            <person name="Jeffries C.D."/>
            <person name="Detter J.C."/>
            <person name="Beck B."/>
            <person name="Woyke T."/>
            <person name="Bristow J."/>
            <person name="Eisen J.A."/>
            <person name="Markowitz V."/>
            <person name="Hugenholtz P."/>
            <person name="Kyrpides N.C."/>
            <person name="Klenk H.P."/>
        </authorList>
    </citation>
    <scope>NUCLEOTIDE SEQUENCE [LARGE SCALE GENOMIC DNA]</scope>
    <source>
        <strain evidence="3">ATCC 43644 / DSM 9630 / IS1B</strain>
    </source>
</reference>
<dbReference type="InParanoid" id="E8QYJ7"/>
<evidence type="ECO:0000313" key="3">
    <source>
        <dbReference type="Proteomes" id="UP000008631"/>
    </source>
</evidence>
<feature type="region of interest" description="Disordered" evidence="1">
    <location>
        <begin position="172"/>
        <end position="201"/>
    </location>
</feature>
<keyword evidence="3" id="KW-1185">Reference proteome</keyword>
<organism evidence="2 3">
    <name type="scientific">Isosphaera pallida (strain ATCC 43644 / DSM 9630 / IS1B)</name>
    <dbReference type="NCBI Taxonomy" id="575540"/>
    <lineage>
        <taxon>Bacteria</taxon>
        <taxon>Pseudomonadati</taxon>
        <taxon>Planctomycetota</taxon>
        <taxon>Planctomycetia</taxon>
        <taxon>Isosphaerales</taxon>
        <taxon>Isosphaeraceae</taxon>
        <taxon>Isosphaera</taxon>
    </lineage>
</organism>
<reference key="1">
    <citation type="submission" date="2010-11" db="EMBL/GenBank/DDBJ databases">
        <title>The complete sequence of chromosome of Isophaera pallida ATCC 43644.</title>
        <authorList>
            <consortium name="US DOE Joint Genome Institute (JGI-PGF)"/>
            <person name="Lucas S."/>
            <person name="Copeland A."/>
            <person name="Lapidus A."/>
            <person name="Bruce D."/>
            <person name="Goodwin L."/>
            <person name="Pitluck S."/>
            <person name="Kyrpides N."/>
            <person name="Mavromatis K."/>
            <person name="Pagani I."/>
            <person name="Ivanova N."/>
            <person name="Saunders E."/>
            <person name="Brettin T."/>
            <person name="Detter J.C."/>
            <person name="Han C."/>
            <person name="Tapia R."/>
            <person name="Land M."/>
            <person name="Hauser L."/>
            <person name="Markowitz V."/>
            <person name="Cheng J.-F."/>
            <person name="Hugenholtz P."/>
            <person name="Woyke T."/>
            <person name="Wu D."/>
            <person name="Eisen J.A."/>
        </authorList>
    </citation>
    <scope>NUCLEOTIDE SEQUENCE</scope>
    <source>
        <strain>ATCC 43644</strain>
    </source>
</reference>
<evidence type="ECO:0000256" key="1">
    <source>
        <dbReference type="SAM" id="MobiDB-lite"/>
    </source>
</evidence>
<evidence type="ECO:0000313" key="2">
    <source>
        <dbReference type="EMBL" id="ADV64180.1"/>
    </source>
</evidence>
<proteinExistence type="predicted"/>
<feature type="compositionally biased region" description="Gly residues" evidence="1">
    <location>
        <begin position="175"/>
        <end position="201"/>
    </location>
</feature>
<dbReference type="HOGENOM" id="CLU_1358896_0_0_0"/>
<dbReference type="KEGG" id="ipa:Isop_3623"/>
<dbReference type="EMBL" id="CP002353">
    <property type="protein sequence ID" value="ADV64180.1"/>
    <property type="molecule type" value="Genomic_DNA"/>
</dbReference>
<name>E8QYJ7_ISOPI</name>
<protein>
    <submittedName>
        <fullName evidence="2">Uncharacterized protein</fullName>
    </submittedName>
</protein>
<feature type="region of interest" description="Disordered" evidence="1">
    <location>
        <begin position="131"/>
        <end position="150"/>
    </location>
</feature>
<dbReference type="RefSeq" id="WP_013566468.1">
    <property type="nucleotide sequence ID" value="NC_014962.1"/>
</dbReference>